<protein>
    <submittedName>
        <fullName evidence="3">Xanthine dehydrogenase accessory protein XdhC</fullName>
    </submittedName>
</protein>
<dbReference type="InterPro" id="IPR027051">
    <property type="entry name" value="XdhC_Rossmann_dom"/>
</dbReference>
<evidence type="ECO:0000313" key="4">
    <source>
        <dbReference type="Proteomes" id="UP000613113"/>
    </source>
</evidence>
<dbReference type="NCBIfam" id="TIGR02964">
    <property type="entry name" value="xanthine_xdhC"/>
    <property type="match status" value="1"/>
</dbReference>
<dbReference type="Pfam" id="PF02625">
    <property type="entry name" value="XdhC_CoxI"/>
    <property type="match status" value="1"/>
</dbReference>
<feature type="domain" description="XdhC- CoxI" evidence="1">
    <location>
        <begin position="17"/>
        <end position="73"/>
    </location>
</feature>
<dbReference type="Gene3D" id="3.40.50.720">
    <property type="entry name" value="NAD(P)-binding Rossmann-like Domain"/>
    <property type="match status" value="1"/>
</dbReference>
<comment type="caution">
    <text evidence="3">The sequence shown here is derived from an EMBL/GenBank/DDBJ whole genome shotgun (WGS) entry which is preliminary data.</text>
</comment>
<evidence type="ECO:0000259" key="2">
    <source>
        <dbReference type="Pfam" id="PF13478"/>
    </source>
</evidence>
<dbReference type="Pfam" id="PF13478">
    <property type="entry name" value="XdhC_C"/>
    <property type="match status" value="1"/>
</dbReference>
<dbReference type="InterPro" id="IPR014308">
    <property type="entry name" value="Xanthine_DH_XdhC"/>
</dbReference>
<gene>
    <name evidence="3" type="primary">xdhC</name>
    <name evidence="3" type="ORF">H8K27_01135</name>
</gene>
<keyword evidence="4" id="KW-1185">Reference proteome</keyword>
<sequence length="292" mass="31670">MPAPLNWLTCLQQLAVTEPAVLITITATRGSVPRTAETRMLVTANRQYDTIGGGHLEWKAIAHARLWLAETTPASAPRTLELALGPSLGQCCGGAVSLLLERTDCWSQAERQQRLQTAIQELEKLPLLYLFGAGHVGCALVNVLQNAPCRMIWVDERDHLFPAGLPASVQTEATDSPEAVIAAARAGAYFLVMTHHHGLDLRLSEHILRRNDVAWFGLIGSDTKRARFEHRLREHGIDAERLGSMVCPVGLTSIAGKEPAVIAVSIAAQLLQMWSHAPALTTGTSCAVNETE</sequence>
<dbReference type="Proteomes" id="UP000613113">
    <property type="component" value="Unassembled WGS sequence"/>
</dbReference>
<proteinExistence type="predicted"/>
<evidence type="ECO:0000259" key="1">
    <source>
        <dbReference type="Pfam" id="PF02625"/>
    </source>
</evidence>
<dbReference type="PANTHER" id="PTHR30388">
    <property type="entry name" value="ALDEHYDE OXIDOREDUCTASE MOLYBDENUM COFACTOR ASSEMBLY PROTEIN"/>
    <property type="match status" value="1"/>
</dbReference>
<accession>A0ABR6YII1</accession>
<evidence type="ECO:0000313" key="3">
    <source>
        <dbReference type="EMBL" id="MBC3883726.1"/>
    </source>
</evidence>
<reference evidence="3 4" key="1">
    <citation type="submission" date="2020-08" db="EMBL/GenBank/DDBJ databases">
        <title>Novel species isolated from subtropical streams in China.</title>
        <authorList>
            <person name="Lu H."/>
        </authorList>
    </citation>
    <scope>NUCLEOTIDE SEQUENCE [LARGE SCALE GENOMIC DNA]</scope>
    <source>
        <strain evidence="3 4">FT31W</strain>
    </source>
</reference>
<organism evidence="3 4">
    <name type="scientific">Undibacterium griseum</name>
    <dbReference type="NCBI Taxonomy" id="2762295"/>
    <lineage>
        <taxon>Bacteria</taxon>
        <taxon>Pseudomonadati</taxon>
        <taxon>Pseudomonadota</taxon>
        <taxon>Betaproteobacteria</taxon>
        <taxon>Burkholderiales</taxon>
        <taxon>Oxalobacteraceae</taxon>
        <taxon>Undibacterium</taxon>
    </lineage>
</organism>
<dbReference type="InterPro" id="IPR003777">
    <property type="entry name" value="XdhC_CoxI"/>
</dbReference>
<dbReference type="RefSeq" id="WP_186861401.1">
    <property type="nucleotide sequence ID" value="NZ_JACOGC010000001.1"/>
</dbReference>
<dbReference type="InterPro" id="IPR052698">
    <property type="entry name" value="MoCofactor_Util/Proc"/>
</dbReference>
<name>A0ABR6YII1_9BURK</name>
<feature type="domain" description="XdhC Rossmann" evidence="2">
    <location>
        <begin position="128"/>
        <end position="270"/>
    </location>
</feature>
<dbReference type="EMBL" id="JACOGC010000001">
    <property type="protein sequence ID" value="MBC3883726.1"/>
    <property type="molecule type" value="Genomic_DNA"/>
</dbReference>
<dbReference type="PANTHER" id="PTHR30388:SF6">
    <property type="entry name" value="XANTHINE DEHYDROGENASE SUBUNIT A-RELATED"/>
    <property type="match status" value="1"/>
</dbReference>